<feature type="transmembrane region" description="Helical" evidence="1">
    <location>
        <begin position="12"/>
        <end position="37"/>
    </location>
</feature>
<proteinExistence type="predicted"/>
<feature type="transmembrane region" description="Helical" evidence="1">
    <location>
        <begin position="202"/>
        <end position="219"/>
    </location>
</feature>
<feature type="transmembrane region" description="Helical" evidence="1">
    <location>
        <begin position="178"/>
        <end position="196"/>
    </location>
</feature>
<sequence>MSAPEDDDMVNFFVNTSIIFIIIFLMIFGLPLGLYAYKALNSWGKDNNALIENLQNKEIDKYNELSDIFLFCTYMPIKKLFFCNNTINTTEQAYISNHKNQISRILEILKEKQSKINTDYTRIKTLSDTFINDNKVSRIKREFEEEQRLKKEAGEDGRHNSSQLLKWFNSAGSAIHNFLKLLFMLFGFIVSIISALAKNKVVTGFLIIVLVIIIALSLTKPASKSKDGKNNNGATSSNVGLSPTAIYNDILDTYKHYSEMVKNVNVDFLGTTTETEVNVDDEDYDETLYRKIRGGKRYDNLSYINLSSLDATIQTEIKNIYKIEIDADKYYNIYLPSEKFSILQTDIEWKTSNNANNEKIWDINCEAIGVQGSTSIPAFISNEGKCIINEAELKKADKSPGAPEPPTIYKTEYIK</sequence>
<accession>A0A6C0IBE4</accession>
<protein>
    <submittedName>
        <fullName evidence="2">Uncharacterized protein</fullName>
    </submittedName>
</protein>
<evidence type="ECO:0000256" key="1">
    <source>
        <dbReference type="SAM" id="Phobius"/>
    </source>
</evidence>
<evidence type="ECO:0000313" key="2">
    <source>
        <dbReference type="EMBL" id="QHT89707.1"/>
    </source>
</evidence>
<keyword evidence="1" id="KW-0812">Transmembrane</keyword>
<dbReference type="AlphaFoldDB" id="A0A6C0IBE4"/>
<keyword evidence="1" id="KW-0472">Membrane</keyword>
<keyword evidence="1" id="KW-1133">Transmembrane helix</keyword>
<reference evidence="2" key="1">
    <citation type="journal article" date="2020" name="Nature">
        <title>Giant virus diversity and host interactions through global metagenomics.</title>
        <authorList>
            <person name="Schulz F."/>
            <person name="Roux S."/>
            <person name="Paez-Espino D."/>
            <person name="Jungbluth S."/>
            <person name="Walsh D.A."/>
            <person name="Denef V.J."/>
            <person name="McMahon K.D."/>
            <person name="Konstantinidis K.T."/>
            <person name="Eloe-Fadrosh E.A."/>
            <person name="Kyrpides N.C."/>
            <person name="Woyke T."/>
        </authorList>
    </citation>
    <scope>NUCLEOTIDE SEQUENCE</scope>
    <source>
        <strain evidence="2">GVMAG-M-3300023184-60</strain>
    </source>
</reference>
<name>A0A6C0IBE4_9ZZZZ</name>
<dbReference type="EMBL" id="MN740150">
    <property type="protein sequence ID" value="QHT89707.1"/>
    <property type="molecule type" value="Genomic_DNA"/>
</dbReference>
<organism evidence="2">
    <name type="scientific">viral metagenome</name>
    <dbReference type="NCBI Taxonomy" id="1070528"/>
    <lineage>
        <taxon>unclassified sequences</taxon>
        <taxon>metagenomes</taxon>
        <taxon>organismal metagenomes</taxon>
    </lineage>
</organism>